<dbReference type="EMBL" id="JBHSAT010000023">
    <property type="protein sequence ID" value="MFC3878363.1"/>
    <property type="molecule type" value="Genomic_DNA"/>
</dbReference>
<organism evidence="2 3">
    <name type="scientific">Winogradskyella maritima</name>
    <dbReference type="NCBI Taxonomy" id="1517766"/>
    <lineage>
        <taxon>Bacteria</taxon>
        <taxon>Pseudomonadati</taxon>
        <taxon>Bacteroidota</taxon>
        <taxon>Flavobacteriia</taxon>
        <taxon>Flavobacteriales</taxon>
        <taxon>Flavobacteriaceae</taxon>
        <taxon>Winogradskyella</taxon>
    </lineage>
</organism>
<keyword evidence="1" id="KW-0472">Membrane</keyword>
<dbReference type="Pfam" id="PF12412">
    <property type="entry name" value="DUF3667"/>
    <property type="match status" value="1"/>
</dbReference>
<evidence type="ECO:0000256" key="1">
    <source>
        <dbReference type="SAM" id="Phobius"/>
    </source>
</evidence>
<feature type="transmembrane region" description="Helical" evidence="1">
    <location>
        <begin position="185"/>
        <end position="204"/>
    </location>
</feature>
<evidence type="ECO:0000313" key="3">
    <source>
        <dbReference type="Proteomes" id="UP001595812"/>
    </source>
</evidence>
<keyword evidence="1" id="KW-0812">Transmembrane</keyword>
<sequence length="252" mass="28969">MTNYCPECGARVIRNRLTPRVLAEQMNDEVLSLDNKFLRTFIDLFKRPEAVINGFIIGVRKRHLNVISYWAIALSVLGLQLFILKSFFPEFLDAQNDMFGMTKVEGDNPVNTYNELVGKSMSEYQNVMFTVLMPFLAIGTWIIYLDKRRYNYTEHLVINLYINSQWIFVGIVINVGLALFGVSNIMMASIIAMPLSLAYGSYVFKRLYGNSFLNSLLRYIAAFIIYMFAFSIIMVIFVIGFFIYLFATGKMG</sequence>
<evidence type="ECO:0000313" key="2">
    <source>
        <dbReference type="EMBL" id="MFC3878363.1"/>
    </source>
</evidence>
<reference evidence="3" key="1">
    <citation type="journal article" date="2019" name="Int. J. Syst. Evol. Microbiol.">
        <title>The Global Catalogue of Microorganisms (GCM) 10K type strain sequencing project: providing services to taxonomists for standard genome sequencing and annotation.</title>
        <authorList>
            <consortium name="The Broad Institute Genomics Platform"/>
            <consortium name="The Broad Institute Genome Sequencing Center for Infectious Disease"/>
            <person name="Wu L."/>
            <person name="Ma J."/>
        </authorList>
    </citation>
    <scope>NUCLEOTIDE SEQUENCE [LARGE SCALE GENOMIC DNA]</scope>
    <source>
        <strain evidence="3">CECT 8979</strain>
    </source>
</reference>
<protein>
    <submittedName>
        <fullName evidence="2">DUF3667 domain-containing protein</fullName>
    </submittedName>
</protein>
<feature type="transmembrane region" description="Helical" evidence="1">
    <location>
        <begin position="216"/>
        <end position="247"/>
    </location>
</feature>
<proteinExistence type="predicted"/>
<feature type="transmembrane region" description="Helical" evidence="1">
    <location>
        <begin position="156"/>
        <end position="179"/>
    </location>
</feature>
<comment type="caution">
    <text evidence="2">The sequence shown here is derived from an EMBL/GenBank/DDBJ whole genome shotgun (WGS) entry which is preliminary data.</text>
</comment>
<accession>A0ABV8AK67</accession>
<keyword evidence="3" id="KW-1185">Reference proteome</keyword>
<dbReference type="Proteomes" id="UP001595812">
    <property type="component" value="Unassembled WGS sequence"/>
</dbReference>
<feature type="transmembrane region" description="Helical" evidence="1">
    <location>
        <begin position="67"/>
        <end position="88"/>
    </location>
</feature>
<gene>
    <name evidence="2" type="ORF">ACFOSX_14075</name>
</gene>
<keyword evidence="1" id="KW-1133">Transmembrane helix</keyword>
<name>A0ABV8AK67_9FLAO</name>
<dbReference type="InterPro" id="IPR022134">
    <property type="entry name" value="DUF3667"/>
</dbReference>
<feature type="transmembrane region" description="Helical" evidence="1">
    <location>
        <begin position="124"/>
        <end position="144"/>
    </location>
</feature>
<dbReference type="RefSeq" id="WP_386102572.1">
    <property type="nucleotide sequence ID" value="NZ_JBHSAT010000023.1"/>
</dbReference>